<dbReference type="EMBL" id="CAJVCH010347397">
    <property type="protein sequence ID" value="CAG7815585.1"/>
    <property type="molecule type" value="Genomic_DNA"/>
</dbReference>
<evidence type="ECO:0000313" key="2">
    <source>
        <dbReference type="Proteomes" id="UP000708208"/>
    </source>
</evidence>
<protein>
    <submittedName>
        <fullName evidence="1">Uncharacterized protein</fullName>
    </submittedName>
</protein>
<name>A0A8J2KJD1_9HEXA</name>
<comment type="caution">
    <text evidence="1">The sequence shown here is derived from an EMBL/GenBank/DDBJ whole genome shotgun (WGS) entry which is preliminary data.</text>
</comment>
<feature type="non-terminal residue" evidence="1">
    <location>
        <position position="110"/>
    </location>
</feature>
<evidence type="ECO:0000313" key="1">
    <source>
        <dbReference type="EMBL" id="CAG7815585.1"/>
    </source>
</evidence>
<keyword evidence="2" id="KW-1185">Reference proteome</keyword>
<reference evidence="1" key="1">
    <citation type="submission" date="2021-06" db="EMBL/GenBank/DDBJ databases">
        <authorList>
            <person name="Hodson N. C."/>
            <person name="Mongue J. A."/>
            <person name="Jaron S. K."/>
        </authorList>
    </citation>
    <scope>NUCLEOTIDE SEQUENCE</scope>
</reference>
<proteinExistence type="predicted"/>
<dbReference type="AlphaFoldDB" id="A0A8J2KJD1"/>
<sequence length="110" mass="13132">MEISEHILWKPKRALMGPEPKVKSYFKFLRMLSLSGQVRCYKGQEKFNMFPIYWNFQAPIRSSLIRALHAFMESGIFDLLHKLWLKESENLYDERLTFDYGKGLDAKPRE</sequence>
<organism evidence="1 2">
    <name type="scientific">Allacma fusca</name>
    <dbReference type="NCBI Taxonomy" id="39272"/>
    <lineage>
        <taxon>Eukaryota</taxon>
        <taxon>Metazoa</taxon>
        <taxon>Ecdysozoa</taxon>
        <taxon>Arthropoda</taxon>
        <taxon>Hexapoda</taxon>
        <taxon>Collembola</taxon>
        <taxon>Symphypleona</taxon>
        <taxon>Sminthuridae</taxon>
        <taxon>Allacma</taxon>
    </lineage>
</organism>
<accession>A0A8J2KJD1</accession>
<dbReference type="Proteomes" id="UP000708208">
    <property type="component" value="Unassembled WGS sequence"/>
</dbReference>
<gene>
    <name evidence="1" type="ORF">AFUS01_LOCUS26252</name>
</gene>